<dbReference type="Pfam" id="PF00078">
    <property type="entry name" value="RVT_1"/>
    <property type="match status" value="1"/>
</dbReference>
<evidence type="ECO:0000313" key="2">
    <source>
        <dbReference type="EMBL" id="KAF5396342.1"/>
    </source>
</evidence>
<feature type="domain" description="Reverse transcriptase" evidence="1">
    <location>
        <begin position="30"/>
        <end position="262"/>
    </location>
</feature>
<evidence type="ECO:0000259" key="1">
    <source>
        <dbReference type="PROSITE" id="PS50878"/>
    </source>
</evidence>
<keyword evidence="3" id="KW-1185">Reference proteome</keyword>
<accession>A0A8J4T9P7</accession>
<proteinExistence type="predicted"/>
<sequence length="262" mass="29656">MQGSAFGPDRHMPTDLCKYHPATLSALFNSFLLSANLIKALNVARITFIPETDIPATTSDFRPISTTSVVTRRFHKILFDRWCQSFPSDRQQIGFLRRDGCFEMFSILHFSNRYCHSACKSLSFANIDISKAFNHISYDTSPGGLILRGPSVLLSYFRNVYSTDVCFFDHFTFSPQQGVHQWDPLSLLLFIMSLGEALANSHNQLLTFRTPGGGLDYLAYANDVLLFTGFREALSVRLERLQAELRDVGLSIAWRKHSVHTS</sequence>
<dbReference type="OrthoDB" id="6285785at2759"/>
<dbReference type="PANTHER" id="PTHR19446">
    <property type="entry name" value="REVERSE TRANSCRIPTASES"/>
    <property type="match status" value="1"/>
</dbReference>
<dbReference type="InterPro" id="IPR000477">
    <property type="entry name" value="RT_dom"/>
</dbReference>
<dbReference type="PROSITE" id="PS50878">
    <property type="entry name" value="RT_POL"/>
    <property type="match status" value="1"/>
</dbReference>
<comment type="caution">
    <text evidence="2">The sequence shown here is derived from an EMBL/GenBank/DDBJ whole genome shotgun (WGS) entry which is preliminary data.</text>
</comment>
<name>A0A8J4T9P7_9TREM</name>
<organism evidence="2 3">
    <name type="scientific">Paragonimus heterotremus</name>
    <dbReference type="NCBI Taxonomy" id="100268"/>
    <lineage>
        <taxon>Eukaryota</taxon>
        <taxon>Metazoa</taxon>
        <taxon>Spiralia</taxon>
        <taxon>Lophotrochozoa</taxon>
        <taxon>Platyhelminthes</taxon>
        <taxon>Trematoda</taxon>
        <taxon>Digenea</taxon>
        <taxon>Plagiorchiida</taxon>
        <taxon>Troglotremata</taxon>
        <taxon>Troglotrematidae</taxon>
        <taxon>Paragonimus</taxon>
    </lineage>
</organism>
<reference evidence="2" key="1">
    <citation type="submission" date="2019-05" db="EMBL/GenBank/DDBJ databases">
        <title>Annotation for the trematode Paragonimus heterotremus.</title>
        <authorList>
            <person name="Choi Y.-J."/>
        </authorList>
    </citation>
    <scope>NUCLEOTIDE SEQUENCE</scope>
    <source>
        <strain evidence="2">LC</strain>
    </source>
</reference>
<dbReference type="EMBL" id="LUCH01008431">
    <property type="protein sequence ID" value="KAF5396342.1"/>
    <property type="molecule type" value="Genomic_DNA"/>
</dbReference>
<dbReference type="Proteomes" id="UP000748531">
    <property type="component" value="Unassembled WGS sequence"/>
</dbReference>
<dbReference type="AlphaFoldDB" id="A0A8J4T9P7"/>
<evidence type="ECO:0000313" key="3">
    <source>
        <dbReference type="Proteomes" id="UP000748531"/>
    </source>
</evidence>
<gene>
    <name evidence="2" type="ORF">PHET_10702</name>
</gene>
<protein>
    <recommendedName>
        <fullName evidence="1">Reverse transcriptase domain-containing protein</fullName>
    </recommendedName>
</protein>